<feature type="compositionally biased region" description="Low complexity" evidence="5">
    <location>
        <begin position="357"/>
        <end position="388"/>
    </location>
</feature>
<gene>
    <name evidence="7" type="ORF">FRZ40_16790</name>
</gene>
<comment type="caution">
    <text evidence="7">The sequence shown here is derived from an EMBL/GenBank/DDBJ whole genome shotgun (WGS) entry which is preliminary data.</text>
</comment>
<feature type="transmembrane region" description="Helical" evidence="6">
    <location>
        <begin position="145"/>
        <end position="170"/>
    </location>
</feature>
<feature type="region of interest" description="Disordered" evidence="5">
    <location>
        <begin position="279"/>
        <end position="388"/>
    </location>
</feature>
<dbReference type="EMBL" id="VOQS01000002">
    <property type="protein sequence ID" value="TXC85488.1"/>
    <property type="molecule type" value="Genomic_DNA"/>
</dbReference>
<dbReference type="RefSeq" id="WP_147234863.1">
    <property type="nucleotide sequence ID" value="NZ_VOQS01000002.1"/>
</dbReference>
<comment type="subcellular location">
    <subcellularLocation>
        <location evidence="1">Membrane</location>
        <topology evidence="1">Multi-pass membrane protein</topology>
    </subcellularLocation>
</comment>
<dbReference type="GO" id="GO:0016020">
    <property type="term" value="C:membrane"/>
    <property type="evidence" value="ECO:0007669"/>
    <property type="project" value="UniProtKB-SubCell"/>
</dbReference>
<organism evidence="7 8">
    <name type="scientific">Paraburkholderia azotifigens</name>
    <dbReference type="NCBI Taxonomy" id="2057004"/>
    <lineage>
        <taxon>Bacteria</taxon>
        <taxon>Pseudomonadati</taxon>
        <taxon>Pseudomonadota</taxon>
        <taxon>Betaproteobacteria</taxon>
        <taxon>Burkholderiales</taxon>
        <taxon>Burkholderiaceae</taxon>
        <taxon>Paraburkholderia</taxon>
    </lineage>
</organism>
<protein>
    <submittedName>
        <fullName evidence="7">Type IV secretion system protein</fullName>
    </submittedName>
</protein>
<dbReference type="GO" id="GO:0030255">
    <property type="term" value="P:protein secretion by the type IV secretion system"/>
    <property type="evidence" value="ECO:0007669"/>
    <property type="project" value="InterPro"/>
</dbReference>
<evidence type="ECO:0000256" key="2">
    <source>
        <dbReference type="ARBA" id="ARBA00022692"/>
    </source>
</evidence>
<feature type="transmembrane region" description="Helical" evidence="6">
    <location>
        <begin position="243"/>
        <end position="262"/>
    </location>
</feature>
<feature type="transmembrane region" description="Helical" evidence="6">
    <location>
        <begin position="207"/>
        <end position="228"/>
    </location>
</feature>
<dbReference type="AlphaFoldDB" id="A0A5C6VQ02"/>
<name>A0A5C6VQ02_9BURK</name>
<feature type="compositionally biased region" description="Gly residues" evidence="5">
    <location>
        <begin position="293"/>
        <end position="322"/>
    </location>
</feature>
<keyword evidence="4 6" id="KW-0472">Membrane</keyword>
<evidence type="ECO:0000256" key="4">
    <source>
        <dbReference type="ARBA" id="ARBA00023136"/>
    </source>
</evidence>
<evidence type="ECO:0000256" key="6">
    <source>
        <dbReference type="SAM" id="Phobius"/>
    </source>
</evidence>
<proteinExistence type="predicted"/>
<dbReference type="Pfam" id="PF04610">
    <property type="entry name" value="TrbL"/>
    <property type="match status" value="1"/>
</dbReference>
<evidence type="ECO:0000256" key="1">
    <source>
        <dbReference type="ARBA" id="ARBA00004141"/>
    </source>
</evidence>
<evidence type="ECO:0000313" key="8">
    <source>
        <dbReference type="Proteomes" id="UP000321776"/>
    </source>
</evidence>
<keyword evidence="3 6" id="KW-1133">Transmembrane helix</keyword>
<keyword evidence="2 6" id="KW-0812">Transmembrane</keyword>
<sequence>MAYDGVTQIFNYMDAVTTQIVAENVSRIIGWAAPIAALGLTIQLTIDGLATLLRPSGEPLSQLVEKFVKYFAIVAIAGAGGLYVTTLASTAMHLPDELGSVLLLNGSTASGSTSAIAGMIDSAMDHSLTVMRTLFDQAGITSERGLVALILGIVVIISTLLICGIGAISILLAKFLLAITVCFGPFFILLLIVPPLVSFFGNWLGSVLNYIFLIAMTAMSFGIFMHFFDNAISAAANPNPNSGALMAIITAGIITVMAVVLLKSLPDLAARWTNGVSTKLAQHLPQPRPSPTGNGGGKGSGGNSGSGSGGGTGSGSGSGSSGSAGRSSGSSSGASDGYSYARGSQGSVGSFGGSGSSGSSSSGSGSSSSPGSSPTSSGSASSGYARGS</sequence>
<evidence type="ECO:0000256" key="3">
    <source>
        <dbReference type="ARBA" id="ARBA00022989"/>
    </source>
</evidence>
<feature type="compositionally biased region" description="Low complexity" evidence="5">
    <location>
        <begin position="323"/>
        <end position="348"/>
    </location>
</feature>
<dbReference type="Proteomes" id="UP000321776">
    <property type="component" value="Unassembled WGS sequence"/>
</dbReference>
<feature type="transmembrane region" description="Helical" evidence="6">
    <location>
        <begin position="101"/>
        <end position="124"/>
    </location>
</feature>
<feature type="transmembrane region" description="Helical" evidence="6">
    <location>
        <begin position="176"/>
        <end position="200"/>
    </location>
</feature>
<reference evidence="7 8" key="1">
    <citation type="journal article" date="2018" name="Int. J. Syst. Evol. Microbiol.">
        <title>Paraburkholderia azotifigens sp. nov., a nitrogen-fixing bacterium isolated from paddy soil.</title>
        <authorList>
            <person name="Choi G.M."/>
            <person name="Im W.T."/>
        </authorList>
    </citation>
    <scope>NUCLEOTIDE SEQUENCE [LARGE SCALE GENOMIC DNA]</scope>
    <source>
        <strain evidence="7 8">NF 2-5-3</strain>
    </source>
</reference>
<evidence type="ECO:0000256" key="5">
    <source>
        <dbReference type="SAM" id="MobiDB-lite"/>
    </source>
</evidence>
<accession>A0A5C6VQ02</accession>
<feature type="transmembrane region" description="Helical" evidence="6">
    <location>
        <begin position="67"/>
        <end position="89"/>
    </location>
</feature>
<dbReference type="InterPro" id="IPR007688">
    <property type="entry name" value="Conjugal_tfr_TrbL/VirB6"/>
</dbReference>
<evidence type="ECO:0000313" key="7">
    <source>
        <dbReference type="EMBL" id="TXC85488.1"/>
    </source>
</evidence>